<evidence type="ECO:0000313" key="2">
    <source>
        <dbReference type="EMBL" id="GBP65979.1"/>
    </source>
</evidence>
<dbReference type="EMBL" id="BGZK01000944">
    <property type="protein sequence ID" value="GBP65979.1"/>
    <property type="molecule type" value="Genomic_DNA"/>
</dbReference>
<name>A0A4C1XUU4_EUMVA</name>
<evidence type="ECO:0000313" key="3">
    <source>
        <dbReference type="Proteomes" id="UP000299102"/>
    </source>
</evidence>
<dbReference type="AlphaFoldDB" id="A0A4C1XUU4"/>
<keyword evidence="3" id="KW-1185">Reference proteome</keyword>
<evidence type="ECO:0008006" key="4">
    <source>
        <dbReference type="Google" id="ProtNLM"/>
    </source>
</evidence>
<sequence>MFKNFPSLLLGTLVCRTSIAAIKVWRQLPGNYARALALAAAPAPPLPHHSGLDGCHIGRGRCSKRHSRASCTVIPFRVTTCFFISLVASTTRSFVAKLVEAARFIACVAAAAPAVIRVRRRKPICRLIHWRIYCDAFEDVHGRVCLLAYGS</sequence>
<dbReference type="Proteomes" id="UP000299102">
    <property type="component" value="Unassembled WGS sequence"/>
</dbReference>
<keyword evidence="1" id="KW-0732">Signal</keyword>
<feature type="signal peptide" evidence="1">
    <location>
        <begin position="1"/>
        <end position="21"/>
    </location>
</feature>
<organism evidence="2 3">
    <name type="scientific">Eumeta variegata</name>
    <name type="common">Bagworm moth</name>
    <name type="synonym">Eumeta japonica</name>
    <dbReference type="NCBI Taxonomy" id="151549"/>
    <lineage>
        <taxon>Eukaryota</taxon>
        <taxon>Metazoa</taxon>
        <taxon>Ecdysozoa</taxon>
        <taxon>Arthropoda</taxon>
        <taxon>Hexapoda</taxon>
        <taxon>Insecta</taxon>
        <taxon>Pterygota</taxon>
        <taxon>Neoptera</taxon>
        <taxon>Endopterygota</taxon>
        <taxon>Lepidoptera</taxon>
        <taxon>Glossata</taxon>
        <taxon>Ditrysia</taxon>
        <taxon>Tineoidea</taxon>
        <taxon>Psychidae</taxon>
        <taxon>Oiketicinae</taxon>
        <taxon>Eumeta</taxon>
    </lineage>
</organism>
<comment type="caution">
    <text evidence="2">The sequence shown here is derived from an EMBL/GenBank/DDBJ whole genome shotgun (WGS) entry which is preliminary data.</text>
</comment>
<feature type="chain" id="PRO_5020031583" description="Secreted protein" evidence="1">
    <location>
        <begin position="22"/>
        <end position="151"/>
    </location>
</feature>
<gene>
    <name evidence="2" type="ORF">EVAR_45900_1</name>
</gene>
<proteinExistence type="predicted"/>
<reference evidence="2 3" key="1">
    <citation type="journal article" date="2019" name="Commun. Biol.">
        <title>The bagworm genome reveals a unique fibroin gene that provides high tensile strength.</title>
        <authorList>
            <person name="Kono N."/>
            <person name="Nakamura H."/>
            <person name="Ohtoshi R."/>
            <person name="Tomita M."/>
            <person name="Numata K."/>
            <person name="Arakawa K."/>
        </authorList>
    </citation>
    <scope>NUCLEOTIDE SEQUENCE [LARGE SCALE GENOMIC DNA]</scope>
</reference>
<accession>A0A4C1XUU4</accession>
<evidence type="ECO:0000256" key="1">
    <source>
        <dbReference type="SAM" id="SignalP"/>
    </source>
</evidence>
<protein>
    <recommendedName>
        <fullName evidence="4">Secreted protein</fullName>
    </recommendedName>
</protein>